<evidence type="ECO:0000259" key="1">
    <source>
        <dbReference type="PROSITE" id="PS50222"/>
    </source>
</evidence>
<organism evidence="2 3">
    <name type="scientific">Anisodus acutangulus</name>
    <dbReference type="NCBI Taxonomy" id="402998"/>
    <lineage>
        <taxon>Eukaryota</taxon>
        <taxon>Viridiplantae</taxon>
        <taxon>Streptophyta</taxon>
        <taxon>Embryophyta</taxon>
        <taxon>Tracheophyta</taxon>
        <taxon>Spermatophyta</taxon>
        <taxon>Magnoliopsida</taxon>
        <taxon>eudicotyledons</taxon>
        <taxon>Gunneridae</taxon>
        <taxon>Pentapetalae</taxon>
        <taxon>asterids</taxon>
        <taxon>lamiids</taxon>
        <taxon>Solanales</taxon>
        <taxon>Solanaceae</taxon>
        <taxon>Solanoideae</taxon>
        <taxon>Hyoscyameae</taxon>
        <taxon>Anisodus</taxon>
    </lineage>
</organism>
<dbReference type="PROSITE" id="PS50222">
    <property type="entry name" value="EF_HAND_2"/>
    <property type="match status" value="1"/>
</dbReference>
<feature type="domain" description="EF-hand" evidence="1">
    <location>
        <begin position="82"/>
        <end position="117"/>
    </location>
</feature>
<dbReference type="InterPro" id="IPR011992">
    <property type="entry name" value="EF-hand-dom_pair"/>
</dbReference>
<protein>
    <recommendedName>
        <fullName evidence="1">EF-hand domain-containing protein</fullName>
    </recommendedName>
</protein>
<dbReference type="OrthoDB" id="26525at2759"/>
<evidence type="ECO:0000313" key="2">
    <source>
        <dbReference type="EMBL" id="KAJ8539506.1"/>
    </source>
</evidence>
<gene>
    <name evidence="2" type="ORF">K7X08_013758</name>
</gene>
<sequence length="154" mass="17558">MLKDNNVRVDENDLVIVCELPYPELAIGVFNKCVVLGSGVLNPLDEPEFPTSKGKGLTFRGGDTRVQKENKTFESKNLEKPLSEEELKCLLKRYDKTGDRKLNRQELKVAFKDLGLWFCCLRAYHADINKDGLIVDDEMDVLVEYAVKWGFTLT</sequence>
<accession>A0A9Q1LPG6</accession>
<dbReference type="GO" id="GO:0005509">
    <property type="term" value="F:calcium ion binding"/>
    <property type="evidence" value="ECO:0007669"/>
    <property type="project" value="InterPro"/>
</dbReference>
<evidence type="ECO:0000313" key="3">
    <source>
        <dbReference type="Proteomes" id="UP001152561"/>
    </source>
</evidence>
<comment type="caution">
    <text evidence="2">The sequence shown here is derived from an EMBL/GenBank/DDBJ whole genome shotgun (WGS) entry which is preliminary data.</text>
</comment>
<proteinExistence type="predicted"/>
<dbReference type="Proteomes" id="UP001152561">
    <property type="component" value="Unassembled WGS sequence"/>
</dbReference>
<dbReference type="EMBL" id="JAJAGQ010000016">
    <property type="protein sequence ID" value="KAJ8539506.1"/>
    <property type="molecule type" value="Genomic_DNA"/>
</dbReference>
<dbReference type="AlphaFoldDB" id="A0A9Q1LPG6"/>
<dbReference type="SUPFAM" id="SSF47473">
    <property type="entry name" value="EF-hand"/>
    <property type="match status" value="1"/>
</dbReference>
<keyword evidence="3" id="KW-1185">Reference proteome</keyword>
<dbReference type="InterPro" id="IPR002048">
    <property type="entry name" value="EF_hand_dom"/>
</dbReference>
<dbReference type="Gene3D" id="1.10.238.10">
    <property type="entry name" value="EF-hand"/>
    <property type="match status" value="1"/>
</dbReference>
<reference evidence="3" key="1">
    <citation type="journal article" date="2023" name="Proc. Natl. Acad. Sci. U.S.A.">
        <title>Genomic and structural basis for evolution of tropane alkaloid biosynthesis.</title>
        <authorList>
            <person name="Wanga Y.-J."/>
            <person name="Taina T."/>
            <person name="Yua J.-Y."/>
            <person name="Lia J."/>
            <person name="Xua B."/>
            <person name="Chenc J."/>
            <person name="D'Auriad J.C."/>
            <person name="Huanga J.-P."/>
            <person name="Huanga S.-X."/>
        </authorList>
    </citation>
    <scope>NUCLEOTIDE SEQUENCE [LARGE SCALE GENOMIC DNA]</scope>
    <source>
        <strain evidence="3">cv. KIB-2019</strain>
    </source>
</reference>
<name>A0A9Q1LPG6_9SOLA</name>